<keyword evidence="4 6" id="KW-1133">Transmembrane helix</keyword>
<proteinExistence type="predicted"/>
<evidence type="ECO:0000256" key="4">
    <source>
        <dbReference type="ARBA" id="ARBA00022989"/>
    </source>
</evidence>
<feature type="transmembrane region" description="Helical" evidence="6">
    <location>
        <begin position="302"/>
        <end position="322"/>
    </location>
</feature>
<feature type="transmembrane region" description="Helical" evidence="6">
    <location>
        <begin position="328"/>
        <end position="352"/>
    </location>
</feature>
<evidence type="ECO:0000313" key="8">
    <source>
        <dbReference type="EMBL" id="MBB5873283.1"/>
    </source>
</evidence>
<organism evidence="8 9">
    <name type="scientific">Allocatelliglobosispora scoriae</name>
    <dbReference type="NCBI Taxonomy" id="643052"/>
    <lineage>
        <taxon>Bacteria</taxon>
        <taxon>Bacillati</taxon>
        <taxon>Actinomycetota</taxon>
        <taxon>Actinomycetes</taxon>
        <taxon>Micromonosporales</taxon>
        <taxon>Micromonosporaceae</taxon>
        <taxon>Allocatelliglobosispora</taxon>
    </lineage>
</organism>
<keyword evidence="5 6" id="KW-0472">Membrane</keyword>
<feature type="transmembrane region" description="Helical" evidence="6">
    <location>
        <begin position="243"/>
        <end position="265"/>
    </location>
</feature>
<evidence type="ECO:0000313" key="9">
    <source>
        <dbReference type="Proteomes" id="UP000587527"/>
    </source>
</evidence>
<keyword evidence="9" id="KW-1185">Reference proteome</keyword>
<dbReference type="Pfam" id="PF07690">
    <property type="entry name" value="MFS_1"/>
    <property type="match status" value="1"/>
</dbReference>
<dbReference type="CDD" id="cd06173">
    <property type="entry name" value="MFS_MefA_like"/>
    <property type="match status" value="1"/>
</dbReference>
<dbReference type="InterPro" id="IPR011701">
    <property type="entry name" value="MFS"/>
</dbReference>
<dbReference type="InterPro" id="IPR020846">
    <property type="entry name" value="MFS_dom"/>
</dbReference>
<dbReference type="EMBL" id="JACHMN010000003">
    <property type="protein sequence ID" value="MBB5873283.1"/>
    <property type="molecule type" value="Genomic_DNA"/>
</dbReference>
<protein>
    <submittedName>
        <fullName evidence="8">MFS family permease</fullName>
    </submittedName>
</protein>
<evidence type="ECO:0000256" key="5">
    <source>
        <dbReference type="ARBA" id="ARBA00023136"/>
    </source>
</evidence>
<evidence type="ECO:0000256" key="6">
    <source>
        <dbReference type="SAM" id="Phobius"/>
    </source>
</evidence>
<accession>A0A841C2B8</accession>
<name>A0A841C2B8_9ACTN</name>
<feature type="transmembrane region" description="Helical" evidence="6">
    <location>
        <begin position="155"/>
        <end position="174"/>
    </location>
</feature>
<dbReference type="PANTHER" id="PTHR23513">
    <property type="entry name" value="INTEGRAL MEMBRANE EFFLUX PROTEIN-RELATED"/>
    <property type="match status" value="1"/>
</dbReference>
<sequence length="536" mass="56713">MTTLPAPVPEARNWRQGRTGLIGLIATEAIASIGSRMTFLAIPWLVLITTGSPVKVGLVTGAETLAYVVSGVLAAPLQDRIGARLTSIGADLLSVFAMGAIAIFARAPFGVMLTLVAIAGMLRAQADRSKNNLLLPQMEAAKTDFTRVAASREGILKSAMLVGAGLAGVTIAAFGGVGAIWFDAATFALSSAMITLLVPRNIPPKLDADGNEIVKPKPEPYFTALRNGWAGFKQDRLLRAATGMFFFTNLFNQASAVVFVPLWVLTYMPDATALGAVGAAYAVGIIIGNLLFAWLAPVLPRYPVLVAGYFIGGAPRFLVLALTDNLTVIVAVTLVSGIAMCSVNPTIGAMIFQRVPKEMLARVGGIITAVAYGGIPLGGILGGVLVSQLGLVNGILAGTALYFIVTLAPVAGYRTWRELNDVHSKKPTADGLTALPQLYAVGGAAAGPRLTLHYSKGVWTMRARHGLRVLVRRQRVQPKIAVNALTQINVEPVQEALREALGHDQVLAQRQYRRVRTAADRAEAALAEITIALERR</sequence>
<evidence type="ECO:0000256" key="3">
    <source>
        <dbReference type="ARBA" id="ARBA00022692"/>
    </source>
</evidence>
<keyword evidence="2" id="KW-1003">Cell membrane</keyword>
<reference evidence="8 9" key="1">
    <citation type="submission" date="2020-08" db="EMBL/GenBank/DDBJ databases">
        <title>Sequencing the genomes of 1000 actinobacteria strains.</title>
        <authorList>
            <person name="Klenk H.-P."/>
        </authorList>
    </citation>
    <scope>NUCLEOTIDE SEQUENCE [LARGE SCALE GENOMIC DNA]</scope>
    <source>
        <strain evidence="8 9">DSM 45362</strain>
    </source>
</reference>
<dbReference type="InterPro" id="IPR036259">
    <property type="entry name" value="MFS_trans_sf"/>
</dbReference>
<dbReference type="SUPFAM" id="SSF103473">
    <property type="entry name" value="MFS general substrate transporter"/>
    <property type="match status" value="1"/>
</dbReference>
<dbReference type="PANTHER" id="PTHR23513:SF6">
    <property type="entry name" value="MAJOR FACILITATOR SUPERFAMILY ASSOCIATED DOMAIN-CONTAINING PROTEIN"/>
    <property type="match status" value="1"/>
</dbReference>
<dbReference type="GO" id="GO:0005886">
    <property type="term" value="C:plasma membrane"/>
    <property type="evidence" value="ECO:0007669"/>
    <property type="project" value="UniProtKB-SubCell"/>
</dbReference>
<evidence type="ECO:0000256" key="1">
    <source>
        <dbReference type="ARBA" id="ARBA00004651"/>
    </source>
</evidence>
<feature type="domain" description="Major facilitator superfamily (MFS) profile" evidence="7">
    <location>
        <begin position="1"/>
        <end position="412"/>
    </location>
</feature>
<evidence type="ECO:0000256" key="2">
    <source>
        <dbReference type="ARBA" id="ARBA00022475"/>
    </source>
</evidence>
<feature type="transmembrane region" description="Helical" evidence="6">
    <location>
        <begin position="364"/>
        <end position="389"/>
    </location>
</feature>
<dbReference type="PROSITE" id="PS50850">
    <property type="entry name" value="MFS"/>
    <property type="match status" value="1"/>
</dbReference>
<feature type="transmembrane region" description="Helical" evidence="6">
    <location>
        <begin position="271"/>
        <end position="295"/>
    </location>
</feature>
<comment type="subcellular location">
    <subcellularLocation>
        <location evidence="1">Cell membrane</location>
        <topology evidence="1">Multi-pass membrane protein</topology>
    </subcellularLocation>
</comment>
<keyword evidence="3 6" id="KW-0812">Transmembrane</keyword>
<comment type="caution">
    <text evidence="8">The sequence shown here is derived from an EMBL/GenBank/DDBJ whole genome shotgun (WGS) entry which is preliminary data.</text>
</comment>
<dbReference type="Gene3D" id="1.20.1250.20">
    <property type="entry name" value="MFS general substrate transporter like domains"/>
    <property type="match status" value="1"/>
</dbReference>
<dbReference type="Proteomes" id="UP000587527">
    <property type="component" value="Unassembled WGS sequence"/>
</dbReference>
<gene>
    <name evidence="8" type="ORF">F4553_006717</name>
</gene>
<dbReference type="RefSeq" id="WP_184844230.1">
    <property type="nucleotide sequence ID" value="NZ_JACHMN010000003.1"/>
</dbReference>
<dbReference type="GO" id="GO:0022857">
    <property type="term" value="F:transmembrane transporter activity"/>
    <property type="evidence" value="ECO:0007669"/>
    <property type="project" value="InterPro"/>
</dbReference>
<dbReference type="AlphaFoldDB" id="A0A841C2B8"/>
<feature type="transmembrane region" description="Helical" evidence="6">
    <location>
        <begin position="95"/>
        <end position="122"/>
    </location>
</feature>
<evidence type="ECO:0000259" key="7">
    <source>
        <dbReference type="PROSITE" id="PS50850"/>
    </source>
</evidence>
<feature type="transmembrane region" description="Helical" evidence="6">
    <location>
        <begin position="395"/>
        <end position="416"/>
    </location>
</feature>
<feature type="transmembrane region" description="Helical" evidence="6">
    <location>
        <begin position="20"/>
        <end position="47"/>
    </location>
</feature>